<sequence>MAVYPTHQLTPIGDRITGHSAKATALSWMGKSGTDYDTQTILGHHVLVGRKSALTYARDTQAAPVRKFESLLGDIRRGVFLPDSTRSGRFALAGGVGTVDADFGAGLREEPSGGVNPFTASAENSDAVDSFSFPPSPPRVLSLNNEEEPLPMPEGSEAPPCQEEEDALWHEEKQWYSCLESNAEAASEGQVVEAPAAPSEDESSSSSETSSSSSADEKVQASGERAGELGHQIFNDCLLYRHRTTRTVHLLPAGSSTSKFVCGRDFNDSVFKPVCGSVHIASFECKQCYKGRPIRDIGALNHALELASKRLRVGS</sequence>
<name>A0A1Q9BPG7_SYMMI</name>
<organism evidence="2 3">
    <name type="scientific">Symbiodinium microadriaticum</name>
    <name type="common">Dinoflagellate</name>
    <name type="synonym">Zooxanthella microadriatica</name>
    <dbReference type="NCBI Taxonomy" id="2951"/>
    <lineage>
        <taxon>Eukaryota</taxon>
        <taxon>Sar</taxon>
        <taxon>Alveolata</taxon>
        <taxon>Dinophyceae</taxon>
        <taxon>Suessiales</taxon>
        <taxon>Symbiodiniaceae</taxon>
        <taxon>Symbiodinium</taxon>
    </lineage>
</organism>
<dbReference type="Proteomes" id="UP000186817">
    <property type="component" value="Unassembled WGS sequence"/>
</dbReference>
<gene>
    <name evidence="2" type="ORF">AK812_SmicGene48410</name>
</gene>
<feature type="region of interest" description="Disordered" evidence="1">
    <location>
        <begin position="108"/>
        <end position="165"/>
    </location>
</feature>
<evidence type="ECO:0000313" key="3">
    <source>
        <dbReference type="Proteomes" id="UP000186817"/>
    </source>
</evidence>
<comment type="caution">
    <text evidence="2">The sequence shown here is derived from an EMBL/GenBank/DDBJ whole genome shotgun (WGS) entry which is preliminary data.</text>
</comment>
<protein>
    <submittedName>
        <fullName evidence="2">Uncharacterized protein</fullName>
    </submittedName>
</protein>
<reference evidence="2 3" key="1">
    <citation type="submission" date="2016-02" db="EMBL/GenBank/DDBJ databases">
        <title>Genome analysis of coral dinoflagellate symbionts highlights evolutionary adaptations to a symbiotic lifestyle.</title>
        <authorList>
            <person name="Aranda M."/>
            <person name="Li Y."/>
            <person name="Liew Y.J."/>
            <person name="Baumgarten S."/>
            <person name="Simakov O."/>
            <person name="Wilson M."/>
            <person name="Piel J."/>
            <person name="Ashoor H."/>
            <person name="Bougouffa S."/>
            <person name="Bajic V.B."/>
            <person name="Ryu T."/>
            <person name="Ravasi T."/>
            <person name="Bayer T."/>
            <person name="Micklem G."/>
            <person name="Kim H."/>
            <person name="Bhak J."/>
            <person name="Lajeunesse T.C."/>
            <person name="Voolstra C.R."/>
        </authorList>
    </citation>
    <scope>NUCLEOTIDE SEQUENCE [LARGE SCALE GENOMIC DNA]</scope>
    <source>
        <strain evidence="2 3">CCMP2467</strain>
    </source>
</reference>
<proteinExistence type="predicted"/>
<feature type="compositionally biased region" description="Low complexity" evidence="1">
    <location>
        <begin position="193"/>
        <end position="214"/>
    </location>
</feature>
<feature type="region of interest" description="Disordered" evidence="1">
    <location>
        <begin position="187"/>
        <end position="226"/>
    </location>
</feature>
<evidence type="ECO:0000256" key="1">
    <source>
        <dbReference type="SAM" id="MobiDB-lite"/>
    </source>
</evidence>
<dbReference type="EMBL" id="LSRX01007795">
    <property type="protein sequence ID" value="OLP71720.1"/>
    <property type="molecule type" value="Genomic_DNA"/>
</dbReference>
<dbReference type="OrthoDB" id="446958at2759"/>
<accession>A0A1Q9BPG7</accession>
<keyword evidence="3" id="KW-1185">Reference proteome</keyword>
<evidence type="ECO:0000313" key="2">
    <source>
        <dbReference type="EMBL" id="OLP71720.1"/>
    </source>
</evidence>
<dbReference type="AlphaFoldDB" id="A0A1Q9BPG7"/>